<dbReference type="Proteomes" id="UP001056855">
    <property type="component" value="Chromosome"/>
</dbReference>
<evidence type="ECO:0000313" key="3">
    <source>
        <dbReference type="EMBL" id="UTF54131.1"/>
    </source>
</evidence>
<evidence type="ECO:0000256" key="1">
    <source>
        <dbReference type="SAM" id="MobiDB-lite"/>
    </source>
</evidence>
<gene>
    <name evidence="3" type="ORF">NGM29_02270</name>
</gene>
<keyword evidence="4" id="KW-1185">Reference proteome</keyword>
<sequence>MKDTVPKNETIKRVAHHVETSVRRSNPVTLVKGPQRSDSTDDRPATTDSPDGPHNAGGRVLETPRQRKTATCLLEHGTNGPVKMGALAERVAAREHETAVADLEDGQRKRVYVSLSTSVLPELDRLGLLEYDKSRGLVYPTDQLQQFRPHLGASAGEPAATANAGQ</sequence>
<protein>
    <recommendedName>
        <fullName evidence="2">DUF7344 domain-containing protein</fullName>
    </recommendedName>
</protein>
<dbReference type="Pfam" id="PF24035">
    <property type="entry name" value="DUF7344"/>
    <property type="match status" value="1"/>
</dbReference>
<accession>A0A9E7SWJ6</accession>
<feature type="compositionally biased region" description="Basic and acidic residues" evidence="1">
    <location>
        <begin position="1"/>
        <end position="22"/>
    </location>
</feature>
<feature type="region of interest" description="Disordered" evidence="1">
    <location>
        <begin position="1"/>
        <end position="68"/>
    </location>
</feature>
<dbReference type="RefSeq" id="WP_254158636.1">
    <property type="nucleotide sequence ID" value="NZ_CP100355.1"/>
</dbReference>
<dbReference type="EMBL" id="CP100355">
    <property type="protein sequence ID" value="UTF54131.1"/>
    <property type="molecule type" value="Genomic_DNA"/>
</dbReference>
<reference evidence="3" key="1">
    <citation type="submission" date="2022-06" db="EMBL/GenBank/DDBJ databases">
        <title>Diverse halophilic archaea isolated from saline environments.</title>
        <authorList>
            <person name="Cui H.-L."/>
        </authorList>
    </citation>
    <scope>NUCLEOTIDE SEQUENCE</scope>
    <source>
        <strain evidence="3">WLHS1</strain>
    </source>
</reference>
<feature type="domain" description="DUF7344" evidence="2">
    <location>
        <begin position="59"/>
        <end position="138"/>
    </location>
</feature>
<organism evidence="3 4">
    <name type="scientific">Natronosalvus rutilus</name>
    <dbReference type="NCBI Taxonomy" id="2953753"/>
    <lineage>
        <taxon>Archaea</taxon>
        <taxon>Methanobacteriati</taxon>
        <taxon>Methanobacteriota</taxon>
        <taxon>Stenosarchaea group</taxon>
        <taxon>Halobacteria</taxon>
        <taxon>Halobacteriales</taxon>
        <taxon>Natrialbaceae</taxon>
        <taxon>Natronosalvus</taxon>
    </lineage>
</organism>
<dbReference type="AlphaFoldDB" id="A0A9E7SWJ6"/>
<evidence type="ECO:0000313" key="4">
    <source>
        <dbReference type="Proteomes" id="UP001056855"/>
    </source>
</evidence>
<name>A0A9E7SWJ6_9EURY</name>
<dbReference type="KEGG" id="sawl:NGM29_02270"/>
<dbReference type="GeneID" id="73288834"/>
<proteinExistence type="predicted"/>
<evidence type="ECO:0000259" key="2">
    <source>
        <dbReference type="Pfam" id="PF24035"/>
    </source>
</evidence>
<dbReference type="InterPro" id="IPR055768">
    <property type="entry name" value="DUF7344"/>
</dbReference>